<dbReference type="GO" id="GO:0046872">
    <property type="term" value="F:metal ion binding"/>
    <property type="evidence" value="ECO:0007669"/>
    <property type="project" value="UniProtKB-KW"/>
</dbReference>
<evidence type="ECO:0000256" key="6">
    <source>
        <dbReference type="ARBA" id="ARBA00022723"/>
    </source>
</evidence>
<dbReference type="Proteomes" id="UP000242447">
    <property type="component" value="Chromosome"/>
</dbReference>
<dbReference type="GO" id="GO:0006020">
    <property type="term" value="P:inositol metabolic process"/>
    <property type="evidence" value="ECO:0007669"/>
    <property type="project" value="TreeGrafter"/>
</dbReference>
<feature type="binding site" evidence="9">
    <location>
        <position position="73"/>
    </location>
    <ligand>
        <name>Mg(2+)</name>
        <dbReference type="ChEBI" id="CHEBI:18420"/>
        <label>1</label>
        <note>catalytic</note>
    </ligand>
</feature>
<comment type="similarity">
    <text evidence="3 10">Belongs to the inositol monophosphatase superfamily.</text>
</comment>
<protein>
    <recommendedName>
        <fullName evidence="5 10">Inositol-1-monophosphatase</fullName>
        <ecNumber evidence="4 10">3.1.3.25</ecNumber>
    </recommendedName>
</protein>
<dbReference type="PRINTS" id="PR01959">
    <property type="entry name" value="SBIMPHPHTASE"/>
</dbReference>
<evidence type="ECO:0000256" key="9">
    <source>
        <dbReference type="PIRSR" id="PIRSR600760-2"/>
    </source>
</evidence>
<dbReference type="AlphaFoldDB" id="A0A1W6P1T4"/>
<evidence type="ECO:0000256" key="10">
    <source>
        <dbReference type="RuleBase" id="RU364068"/>
    </source>
</evidence>
<name>A0A1W6P1T4_9RHOB</name>
<comment type="catalytic activity">
    <reaction evidence="1 10">
        <text>a myo-inositol phosphate + H2O = myo-inositol + phosphate</text>
        <dbReference type="Rhea" id="RHEA:24056"/>
        <dbReference type="ChEBI" id="CHEBI:15377"/>
        <dbReference type="ChEBI" id="CHEBI:17268"/>
        <dbReference type="ChEBI" id="CHEBI:43474"/>
        <dbReference type="ChEBI" id="CHEBI:84139"/>
        <dbReference type="EC" id="3.1.3.25"/>
    </reaction>
</comment>
<keyword evidence="6 9" id="KW-0479">Metal-binding</keyword>
<feature type="binding site" evidence="9">
    <location>
        <position position="92"/>
    </location>
    <ligand>
        <name>Mg(2+)</name>
        <dbReference type="ChEBI" id="CHEBI:18420"/>
        <label>1</label>
        <note>catalytic</note>
    </ligand>
</feature>
<dbReference type="PANTHER" id="PTHR20854:SF4">
    <property type="entry name" value="INOSITOL-1-MONOPHOSPHATASE-RELATED"/>
    <property type="match status" value="1"/>
</dbReference>
<feature type="binding site" evidence="9">
    <location>
        <position position="93"/>
    </location>
    <ligand>
        <name>Mg(2+)</name>
        <dbReference type="ChEBI" id="CHEBI:18420"/>
        <label>2</label>
    </ligand>
</feature>
<dbReference type="EMBL" id="CP019937">
    <property type="protein sequence ID" value="ARO15257.1"/>
    <property type="molecule type" value="Genomic_DNA"/>
</dbReference>
<evidence type="ECO:0000256" key="2">
    <source>
        <dbReference type="ARBA" id="ARBA00001946"/>
    </source>
</evidence>
<dbReference type="InterPro" id="IPR033942">
    <property type="entry name" value="IMPase"/>
</dbReference>
<dbReference type="FunFam" id="3.30.540.10:FF:000003">
    <property type="entry name" value="Inositol-1-monophosphatase"/>
    <property type="match status" value="1"/>
</dbReference>
<dbReference type="Pfam" id="PF00459">
    <property type="entry name" value="Inositol_P"/>
    <property type="match status" value="1"/>
</dbReference>
<dbReference type="KEGG" id="kro:BVG79_01915"/>
<dbReference type="EC" id="3.1.3.25" evidence="4 10"/>
<dbReference type="Gene3D" id="3.30.540.10">
    <property type="entry name" value="Fructose-1,6-Bisphosphatase, subunit A, domain 1"/>
    <property type="match status" value="1"/>
</dbReference>
<reference evidence="11 12" key="1">
    <citation type="submission" date="2017-02" db="EMBL/GenBank/DDBJ databases">
        <title>Ketogulonicigenium robustum SPU B003 Genome sequencing and assembly.</title>
        <authorList>
            <person name="Li Y."/>
            <person name="Liu L."/>
            <person name="Wang C."/>
            <person name="Zhang M."/>
            <person name="Zhang T."/>
            <person name="Zhang Y."/>
        </authorList>
    </citation>
    <scope>NUCLEOTIDE SEQUENCE [LARGE SCALE GENOMIC DNA]</scope>
    <source>
        <strain evidence="11 12">SPU_B003</strain>
    </source>
</reference>
<keyword evidence="7 10" id="KW-0378">Hydrolase</keyword>
<dbReference type="SUPFAM" id="SSF56655">
    <property type="entry name" value="Carbohydrate phosphatase"/>
    <property type="match status" value="1"/>
</dbReference>
<organism evidence="11 12">
    <name type="scientific">Ketogulonicigenium robustum</name>
    <dbReference type="NCBI Taxonomy" id="92947"/>
    <lineage>
        <taxon>Bacteria</taxon>
        <taxon>Pseudomonadati</taxon>
        <taxon>Pseudomonadota</taxon>
        <taxon>Alphaproteobacteria</taxon>
        <taxon>Rhodobacterales</taxon>
        <taxon>Roseobacteraceae</taxon>
        <taxon>Ketogulonicigenium</taxon>
    </lineage>
</organism>
<evidence type="ECO:0000256" key="7">
    <source>
        <dbReference type="ARBA" id="ARBA00022801"/>
    </source>
</evidence>
<evidence type="ECO:0000313" key="11">
    <source>
        <dbReference type="EMBL" id="ARO15257.1"/>
    </source>
</evidence>
<dbReference type="PRINTS" id="PR00377">
    <property type="entry name" value="IMPHPHTASES"/>
</dbReference>
<feature type="binding site" evidence="9">
    <location>
        <position position="221"/>
    </location>
    <ligand>
        <name>Mg(2+)</name>
        <dbReference type="ChEBI" id="CHEBI:18420"/>
        <label>1</label>
        <note>catalytic</note>
    </ligand>
</feature>
<evidence type="ECO:0000313" key="12">
    <source>
        <dbReference type="Proteomes" id="UP000242447"/>
    </source>
</evidence>
<sequence length="268" mass="28140">MTEQFHPSPRLAAMIAAAHAGGAVARDGLRHRNAAEVVHKRPRDYQTEVDVAVERVIVAALAPHFPDHAIGGEEGADDREGRGAGELVIDPIDGTTNFMWGMPHFGVVISLVEAGEVVAGVVYDPMLDETFCAEAGQGAWLNGTRLRLTASTDAVNAVFGAGLPIPGQVQSVSEDTYHSALRRLMDTSAGVRRLGSSALSTAWVAAGRLDGFFEDMLSLHDYGASMLIVREAGGLVTDLRGGPVTNPGAILAARPGLHDWLLAGFAAG</sequence>
<dbReference type="GO" id="GO:0008934">
    <property type="term" value="F:inositol monophosphate 1-phosphatase activity"/>
    <property type="evidence" value="ECO:0007669"/>
    <property type="project" value="InterPro"/>
</dbReference>
<evidence type="ECO:0000256" key="1">
    <source>
        <dbReference type="ARBA" id="ARBA00001033"/>
    </source>
</evidence>
<dbReference type="RefSeq" id="WP_085786678.1">
    <property type="nucleotide sequence ID" value="NZ_CP019937.1"/>
</dbReference>
<evidence type="ECO:0000256" key="5">
    <source>
        <dbReference type="ARBA" id="ARBA00019784"/>
    </source>
</evidence>
<dbReference type="Gene3D" id="3.40.190.80">
    <property type="match status" value="1"/>
</dbReference>
<keyword evidence="12" id="KW-1185">Reference proteome</keyword>
<evidence type="ECO:0000256" key="4">
    <source>
        <dbReference type="ARBA" id="ARBA00013106"/>
    </source>
</evidence>
<keyword evidence="8 9" id="KW-0460">Magnesium</keyword>
<dbReference type="GO" id="GO:0007165">
    <property type="term" value="P:signal transduction"/>
    <property type="evidence" value="ECO:0007669"/>
    <property type="project" value="TreeGrafter"/>
</dbReference>
<feature type="binding site" evidence="9">
    <location>
        <position position="90"/>
    </location>
    <ligand>
        <name>Mg(2+)</name>
        <dbReference type="ChEBI" id="CHEBI:18420"/>
        <label>2</label>
    </ligand>
</feature>
<gene>
    <name evidence="11" type="primary">suhB</name>
    <name evidence="11" type="ORF">BVG79_01915</name>
</gene>
<evidence type="ECO:0000256" key="3">
    <source>
        <dbReference type="ARBA" id="ARBA00009759"/>
    </source>
</evidence>
<evidence type="ECO:0000256" key="8">
    <source>
        <dbReference type="ARBA" id="ARBA00022842"/>
    </source>
</evidence>
<comment type="cofactor">
    <cofactor evidence="2 9 10">
        <name>Mg(2+)</name>
        <dbReference type="ChEBI" id="CHEBI:18420"/>
    </cofactor>
</comment>
<dbReference type="STRING" id="92947.BVG79_01915"/>
<dbReference type="CDD" id="cd01639">
    <property type="entry name" value="IMPase"/>
    <property type="match status" value="1"/>
</dbReference>
<proteinExistence type="inferred from homology"/>
<accession>A0A1W6P1T4</accession>
<dbReference type="InterPro" id="IPR000760">
    <property type="entry name" value="Inositol_monophosphatase-like"/>
</dbReference>
<dbReference type="OrthoDB" id="9785695at2"/>
<dbReference type="InterPro" id="IPR022337">
    <property type="entry name" value="Inositol_monophosphatase_SuhB"/>
</dbReference>
<dbReference type="PANTHER" id="PTHR20854">
    <property type="entry name" value="INOSITOL MONOPHOSPHATASE"/>
    <property type="match status" value="1"/>
</dbReference>